<keyword evidence="1" id="KW-0472">Membrane</keyword>
<protein>
    <submittedName>
        <fullName evidence="2">Uncharacterized protein</fullName>
    </submittedName>
</protein>
<keyword evidence="1" id="KW-1133">Transmembrane helix</keyword>
<name>A0A2X0SHR8_9PROT</name>
<keyword evidence="1" id="KW-0812">Transmembrane</keyword>
<evidence type="ECO:0000256" key="1">
    <source>
        <dbReference type="SAM" id="Phobius"/>
    </source>
</evidence>
<dbReference type="EMBL" id="LS423452">
    <property type="protein sequence ID" value="SPS04455.1"/>
    <property type="molecule type" value="Genomic_DNA"/>
</dbReference>
<organism evidence="2">
    <name type="scientific">Candidatus Nitrotoga fabula</name>
    <dbReference type="NCBI Taxonomy" id="2182327"/>
    <lineage>
        <taxon>Bacteria</taxon>
        <taxon>Pseudomonadati</taxon>
        <taxon>Pseudomonadota</taxon>
        <taxon>Betaproteobacteria</taxon>
        <taxon>Nitrosomonadales</taxon>
        <taxon>Gallionellaceae</taxon>
        <taxon>Candidatus Nitrotoga</taxon>
    </lineage>
</organism>
<proteinExistence type="predicted"/>
<feature type="transmembrane region" description="Helical" evidence="1">
    <location>
        <begin position="6"/>
        <end position="28"/>
    </location>
</feature>
<reference evidence="2" key="1">
    <citation type="submission" date="2018-05" db="EMBL/GenBank/DDBJ databases">
        <authorList>
            <person name="Lanie J.A."/>
            <person name="Ng W.-L."/>
            <person name="Kazmierczak K.M."/>
            <person name="Andrzejewski T.M."/>
            <person name="Davidsen T.M."/>
            <person name="Wayne K.J."/>
            <person name="Tettelin H."/>
            <person name="Glass J.I."/>
            <person name="Rusch D."/>
            <person name="Podicherti R."/>
            <person name="Tsui H.-C.T."/>
            <person name="Winkler M.E."/>
        </authorList>
    </citation>
    <scope>NUCLEOTIDE SEQUENCE</scope>
    <source>
        <strain evidence="2">KNB</strain>
    </source>
</reference>
<accession>A0A2X0SHR8</accession>
<gene>
    <name evidence="2" type="ORF">NITFAB_0044</name>
</gene>
<sequence length="44" mass="5063">MIDFDYGPACMAAVVTIGFFAPFFYSFFVDNYDRKTPQIKANQD</sequence>
<dbReference type="AlphaFoldDB" id="A0A2X0SHR8"/>
<evidence type="ECO:0000313" key="2">
    <source>
        <dbReference type="EMBL" id="SPS04455.1"/>
    </source>
</evidence>